<dbReference type="AlphaFoldDB" id="N9VC14"/>
<dbReference type="EMBL" id="APVG01000012">
    <property type="protein sequence ID" value="ENY72762.1"/>
    <property type="molecule type" value="Genomic_DNA"/>
</dbReference>
<dbReference type="InterPro" id="IPR021242">
    <property type="entry name" value="DUF2799"/>
</dbReference>
<sequence>MRGDPTPQAGLRARLFVSGWLWHNGERMNKEAGKAMRRLLMIVALLLAGCAKSDDPCERQWDLVGEADGKLGLTEARLEEHQTQCPDRVSPILWRQGYQKGLAWYCRPEHLYLAGRDGSEYQGVCPNDEQARKLLSQGRQGWTDQ</sequence>
<dbReference type="Pfam" id="PF10973">
    <property type="entry name" value="DUF2799"/>
    <property type="match status" value="1"/>
</dbReference>
<reference evidence="1 2" key="1">
    <citation type="journal article" date="2013" name="Genome Announc.">
        <title>Draft Genome Sequence of the Aeromonas diversa Type Strain.</title>
        <authorList>
            <person name="Farfan M."/>
            <person name="Spataro N."/>
            <person name="Sanglas A."/>
            <person name="Albarral V."/>
            <person name="Loren J.G."/>
            <person name="Bosch E."/>
            <person name="Fuste M.C."/>
        </authorList>
    </citation>
    <scope>NUCLEOTIDE SEQUENCE [LARGE SCALE GENOMIC DNA]</scope>
    <source>
        <strain evidence="1 2">2478-85</strain>
    </source>
</reference>
<evidence type="ECO:0000313" key="1">
    <source>
        <dbReference type="EMBL" id="ENY72762.1"/>
    </source>
</evidence>
<protein>
    <submittedName>
        <fullName evidence="1">Uncharacterized protein</fullName>
    </submittedName>
</protein>
<gene>
    <name evidence="1" type="ORF">G114_06682</name>
</gene>
<evidence type="ECO:0000313" key="2">
    <source>
        <dbReference type="Proteomes" id="UP000023775"/>
    </source>
</evidence>
<dbReference type="Proteomes" id="UP000023775">
    <property type="component" value="Unassembled WGS sequence"/>
</dbReference>
<organism evidence="1 2">
    <name type="scientific">Aeromonas diversa CDC 2478-85</name>
    <dbReference type="NCBI Taxonomy" id="1268237"/>
    <lineage>
        <taxon>Bacteria</taxon>
        <taxon>Pseudomonadati</taxon>
        <taxon>Pseudomonadota</taxon>
        <taxon>Gammaproteobacteria</taxon>
        <taxon>Aeromonadales</taxon>
        <taxon>Aeromonadaceae</taxon>
        <taxon>Aeromonas</taxon>
    </lineage>
</organism>
<name>N9VC14_9GAMM</name>
<keyword evidence="2" id="KW-1185">Reference proteome</keyword>
<comment type="caution">
    <text evidence="1">The sequence shown here is derived from an EMBL/GenBank/DDBJ whole genome shotgun (WGS) entry which is preliminary data.</text>
</comment>
<dbReference type="PATRIC" id="fig|1268237.3.peg.1317"/>
<proteinExistence type="predicted"/>
<accession>N9VC14</accession>